<evidence type="ECO:0000256" key="1">
    <source>
        <dbReference type="ARBA" id="ARBA00004323"/>
    </source>
</evidence>
<organism evidence="6 7">
    <name type="scientific">Carnegiea gigantea</name>
    <dbReference type="NCBI Taxonomy" id="171969"/>
    <lineage>
        <taxon>Eukaryota</taxon>
        <taxon>Viridiplantae</taxon>
        <taxon>Streptophyta</taxon>
        <taxon>Embryophyta</taxon>
        <taxon>Tracheophyta</taxon>
        <taxon>Spermatophyta</taxon>
        <taxon>Magnoliopsida</taxon>
        <taxon>eudicotyledons</taxon>
        <taxon>Gunneridae</taxon>
        <taxon>Pentapetalae</taxon>
        <taxon>Caryophyllales</taxon>
        <taxon>Cactineae</taxon>
        <taxon>Cactaceae</taxon>
        <taxon>Cactoideae</taxon>
        <taxon>Echinocereeae</taxon>
        <taxon>Carnegiea</taxon>
    </lineage>
</organism>
<keyword evidence="7" id="KW-1185">Reference proteome</keyword>
<feature type="domain" description="Glycosyltransferase 61 catalytic" evidence="5">
    <location>
        <begin position="301"/>
        <end position="403"/>
    </location>
</feature>
<dbReference type="PANTHER" id="PTHR20961:SF5">
    <property type="entry name" value="GLYCOSYLTRANSFERASE-RELATED"/>
    <property type="match status" value="1"/>
</dbReference>
<dbReference type="InterPro" id="IPR007657">
    <property type="entry name" value="Glycosyltransferase_61"/>
</dbReference>
<dbReference type="Proteomes" id="UP001153076">
    <property type="component" value="Unassembled WGS sequence"/>
</dbReference>
<dbReference type="AlphaFoldDB" id="A0A9Q1JTK2"/>
<dbReference type="OrthoDB" id="529273at2759"/>
<evidence type="ECO:0000313" key="7">
    <source>
        <dbReference type="Proteomes" id="UP001153076"/>
    </source>
</evidence>
<evidence type="ECO:0000256" key="4">
    <source>
        <dbReference type="ARBA" id="ARBA00023180"/>
    </source>
</evidence>
<evidence type="ECO:0000256" key="2">
    <source>
        <dbReference type="ARBA" id="ARBA00022676"/>
    </source>
</evidence>
<comment type="caution">
    <text evidence="6">The sequence shown here is derived from an EMBL/GenBank/DDBJ whole genome shotgun (WGS) entry which is preliminary data.</text>
</comment>
<dbReference type="EMBL" id="JAKOGI010000752">
    <property type="protein sequence ID" value="KAJ8430805.1"/>
    <property type="molecule type" value="Genomic_DNA"/>
</dbReference>
<dbReference type="GO" id="GO:0016763">
    <property type="term" value="F:pentosyltransferase activity"/>
    <property type="evidence" value="ECO:0007669"/>
    <property type="project" value="UniProtKB-ARBA"/>
</dbReference>
<proteinExistence type="predicted"/>
<sequence length="496" mass="56040">MSRRPYKGSRQSSNLLVAQIVEEPLASIEPQGSKGGFSSPIGGEIDNATNRSCREDGFAGNDIECEAKLGDVNLQLSRGINFKPVAVINTENQVTSSSLDSGEITKAKKLESSLAPICNFTGKKSDFCEINGDIRIHGNGSSIYFTTPHLSMMPENGTFGIKLYARKNDRNVMGKVKEHILKLASSQRGMPECTVNYTVPAIVFSARGYTGNYFHDISDVMIPLYLTSLQFNGEVQFLLELKNMGWVEKYKSMFKALSNYEIIDLTRDTEIRCFKNAVVGLKAHTDFGIDPQLSPFGYTLRNFTQFIRYTYSLERETAIRLEDKSDYRKPRLLIIARKKTRSFLNEDEIAAEAQSLGYDVGIVDARINLKDFSKIVNSFDVMIGVHGAGLTNMIFLPEKAVLIQVVPLELDGVARTFYERPARNMNLRYLQYKISKNESSLIEQFPTDHPVFIEPGLFKKQGWLKFKSVYMDNQNVRVDVNRFRNVLLDALELLRQ</sequence>
<accession>A0A9Q1JTK2</accession>
<protein>
    <recommendedName>
        <fullName evidence="5">Glycosyltransferase 61 catalytic domain-containing protein</fullName>
    </recommendedName>
</protein>
<keyword evidence="3" id="KW-0808">Transferase</keyword>
<keyword evidence="2" id="KW-0328">Glycosyltransferase</keyword>
<comment type="subcellular location">
    <subcellularLocation>
        <location evidence="1">Golgi apparatus membrane</location>
        <topology evidence="1">Single-pass type II membrane protein</topology>
    </subcellularLocation>
</comment>
<dbReference type="InterPro" id="IPR049625">
    <property type="entry name" value="Glyco_transf_61_cat"/>
</dbReference>
<reference evidence="6" key="1">
    <citation type="submission" date="2022-04" db="EMBL/GenBank/DDBJ databases">
        <title>Carnegiea gigantea Genome sequencing and assembly v2.</title>
        <authorList>
            <person name="Copetti D."/>
            <person name="Sanderson M.J."/>
            <person name="Burquez A."/>
            <person name="Wojciechowski M.F."/>
        </authorList>
    </citation>
    <scope>NUCLEOTIDE SEQUENCE</scope>
    <source>
        <strain evidence="6">SGP5-SGP5p</strain>
        <tissue evidence="6">Aerial part</tissue>
    </source>
</reference>
<evidence type="ECO:0000259" key="5">
    <source>
        <dbReference type="Pfam" id="PF04577"/>
    </source>
</evidence>
<name>A0A9Q1JTK2_9CARY</name>
<evidence type="ECO:0000313" key="6">
    <source>
        <dbReference type="EMBL" id="KAJ8430805.1"/>
    </source>
</evidence>
<dbReference type="Pfam" id="PF04577">
    <property type="entry name" value="Glyco_transf_61"/>
    <property type="match status" value="1"/>
</dbReference>
<evidence type="ECO:0000256" key="3">
    <source>
        <dbReference type="ARBA" id="ARBA00022679"/>
    </source>
</evidence>
<dbReference type="PANTHER" id="PTHR20961">
    <property type="entry name" value="GLYCOSYLTRANSFERASE"/>
    <property type="match status" value="1"/>
</dbReference>
<keyword evidence="4" id="KW-0325">Glycoprotein</keyword>
<dbReference type="GO" id="GO:0000139">
    <property type="term" value="C:Golgi membrane"/>
    <property type="evidence" value="ECO:0007669"/>
    <property type="project" value="UniProtKB-SubCell"/>
</dbReference>
<gene>
    <name evidence="6" type="ORF">Cgig2_006554</name>
</gene>